<proteinExistence type="predicted"/>
<feature type="non-terminal residue" evidence="1">
    <location>
        <position position="1"/>
    </location>
</feature>
<comment type="caution">
    <text evidence="1">The sequence shown here is derived from an EMBL/GenBank/DDBJ whole genome shotgun (WGS) entry which is preliminary data.</text>
</comment>
<keyword evidence="2" id="KW-1185">Reference proteome</keyword>
<gene>
    <name evidence="1" type="ORF">ODALV1_LOCUS26968</name>
</gene>
<evidence type="ECO:0000313" key="2">
    <source>
        <dbReference type="Proteomes" id="UP001642540"/>
    </source>
</evidence>
<accession>A0ABP1RWQ8</accession>
<dbReference type="Proteomes" id="UP001642540">
    <property type="component" value="Unassembled WGS sequence"/>
</dbReference>
<organism evidence="1 2">
    <name type="scientific">Orchesella dallaii</name>
    <dbReference type="NCBI Taxonomy" id="48710"/>
    <lineage>
        <taxon>Eukaryota</taxon>
        <taxon>Metazoa</taxon>
        <taxon>Ecdysozoa</taxon>
        <taxon>Arthropoda</taxon>
        <taxon>Hexapoda</taxon>
        <taxon>Collembola</taxon>
        <taxon>Entomobryomorpha</taxon>
        <taxon>Entomobryoidea</taxon>
        <taxon>Orchesellidae</taxon>
        <taxon>Orchesellinae</taxon>
        <taxon>Orchesella</taxon>
    </lineage>
</organism>
<sequence>VILVLALIAVASAQILYGGVSSANLHPGIAASSNSGIRRFGSTGGLVGYGGGLIY</sequence>
<evidence type="ECO:0000313" key="1">
    <source>
        <dbReference type="EMBL" id="CAL8137550.1"/>
    </source>
</evidence>
<reference evidence="1 2" key="1">
    <citation type="submission" date="2024-08" db="EMBL/GenBank/DDBJ databases">
        <authorList>
            <person name="Cucini C."/>
            <person name="Frati F."/>
        </authorList>
    </citation>
    <scope>NUCLEOTIDE SEQUENCE [LARGE SCALE GENOMIC DNA]</scope>
</reference>
<dbReference type="EMBL" id="CAXLJM020000118">
    <property type="protein sequence ID" value="CAL8137550.1"/>
    <property type="molecule type" value="Genomic_DNA"/>
</dbReference>
<protein>
    <submittedName>
        <fullName evidence="1">Uncharacterized protein</fullName>
    </submittedName>
</protein>
<name>A0ABP1RWQ8_9HEXA</name>